<evidence type="ECO:0000259" key="1">
    <source>
        <dbReference type="Pfam" id="PF01869"/>
    </source>
</evidence>
<dbReference type="InterPro" id="IPR052519">
    <property type="entry name" value="Euk-type_GlcNAc_Kinase"/>
</dbReference>
<organism evidence="2 3">
    <name type="scientific">Paenibacillus allorhizosphaerae</name>
    <dbReference type="NCBI Taxonomy" id="2849866"/>
    <lineage>
        <taxon>Bacteria</taxon>
        <taxon>Bacillati</taxon>
        <taxon>Bacillota</taxon>
        <taxon>Bacilli</taxon>
        <taxon>Bacillales</taxon>
        <taxon>Paenibacillaceae</taxon>
        <taxon>Paenibacillus</taxon>
    </lineage>
</organism>
<reference evidence="2 3" key="1">
    <citation type="submission" date="2021-06" db="EMBL/GenBank/DDBJ databases">
        <authorList>
            <person name="Criscuolo A."/>
        </authorList>
    </citation>
    <scope>NUCLEOTIDE SEQUENCE [LARGE SCALE GENOMIC DNA]</scope>
    <source>
        <strain evidence="3">CIP 111802</strain>
    </source>
</reference>
<evidence type="ECO:0000313" key="3">
    <source>
        <dbReference type="Proteomes" id="UP000730618"/>
    </source>
</evidence>
<name>A0ABN7TL41_9BACL</name>
<keyword evidence="2" id="KW-0418">Kinase</keyword>
<comment type="caution">
    <text evidence="2">The sequence shown here is derived from an EMBL/GenBank/DDBJ whole genome shotgun (WGS) entry which is preliminary data.</text>
</comment>
<keyword evidence="3" id="KW-1185">Reference proteome</keyword>
<dbReference type="InterPro" id="IPR002731">
    <property type="entry name" value="ATPase_BadF"/>
</dbReference>
<evidence type="ECO:0000313" key="2">
    <source>
        <dbReference type="EMBL" id="CAG7645100.1"/>
    </source>
</evidence>
<dbReference type="PANTHER" id="PTHR43190:SF3">
    <property type="entry name" value="N-ACETYL-D-GLUCOSAMINE KINASE"/>
    <property type="match status" value="1"/>
</dbReference>
<accession>A0ABN7TL41</accession>
<dbReference type="RefSeq" id="WP_218099743.1">
    <property type="nucleotide sequence ID" value="NZ_CAJVCE010000009.1"/>
</dbReference>
<dbReference type="EC" id="2.7.1.-" evidence="2"/>
<dbReference type="GO" id="GO:0016301">
    <property type="term" value="F:kinase activity"/>
    <property type="evidence" value="ECO:0007669"/>
    <property type="project" value="UniProtKB-KW"/>
</dbReference>
<dbReference type="EMBL" id="CAJVCE010000009">
    <property type="protein sequence ID" value="CAG7645100.1"/>
    <property type="molecule type" value="Genomic_DNA"/>
</dbReference>
<protein>
    <submittedName>
        <fullName evidence="2">N-acetylmuramic acid/N-acetylglucosamine kinase</fullName>
        <ecNumber evidence="2">2.7.1.-</ecNumber>
    </submittedName>
</protein>
<dbReference type="Proteomes" id="UP000730618">
    <property type="component" value="Unassembled WGS sequence"/>
</dbReference>
<feature type="domain" description="ATPase BadF/BadG/BcrA/BcrD type" evidence="1">
    <location>
        <begin position="9"/>
        <end position="303"/>
    </location>
</feature>
<proteinExistence type="predicted"/>
<keyword evidence="2" id="KW-0808">Transferase</keyword>
<gene>
    <name evidence="2" type="primary">murK_2</name>
    <name evidence="2" type="ORF">PAECIP111802_03429</name>
</gene>
<dbReference type="PANTHER" id="PTHR43190">
    <property type="entry name" value="N-ACETYL-D-GLUCOSAMINE KINASE"/>
    <property type="match status" value="1"/>
</dbReference>
<dbReference type="Pfam" id="PF01869">
    <property type="entry name" value="BcrAD_BadFG"/>
    <property type="match status" value="1"/>
</dbReference>
<sequence length="327" mass="35564">MVHSDDIVIGIDGGGTHTRVMISDLAGNVLSYVEKGGASIRKDIQAKRNVHEAIHEALQRTGSELHRVRGIAAGIAGYDSESDLEWVEPLTDVDGLSCPRWHINDAVVAHYGALLAQPGIVVISGTGSIILAITEDGRSIRNYDFHHYAASAARFIAYDAAYETLAGNTDETDAAFVRSMLRHWEVVSIQDFEKLGRAGFLNDRRERDKKFGQFAPAVTEAALQGSSTAKRVCDRAIAQIKVGVELLAASFSEPTVAVTFIGSVVNSPYFLDRLGDHLASGNNKRYRIVKPCCSPVTGAVLYAMNRLNVPLHDDLVRNLQKSVYSVS</sequence>